<dbReference type="Proteomes" id="UP001272940">
    <property type="component" value="Unassembled WGS sequence"/>
</dbReference>
<evidence type="ECO:0000256" key="1">
    <source>
        <dbReference type="SAM" id="MobiDB-lite"/>
    </source>
</evidence>
<feature type="compositionally biased region" description="Polar residues" evidence="1">
    <location>
        <begin position="83"/>
        <end position="99"/>
    </location>
</feature>
<name>A0ABU4KNQ4_BREVE</name>
<accession>A0ABU4KNQ4</accession>
<reference evidence="2 3" key="1">
    <citation type="journal article" date="2023" name="FEMS Microbes">
        <title>Whole genomes of deep-sea sponge-associated bacteria exhibit high novel natural product potential.</title>
        <authorList>
            <person name="Hesketh-Best P.J."/>
            <person name="January G.G."/>
            <person name="Koch M.J."/>
            <person name="Warburton P.J."/>
            <person name="Howell K.L."/>
            <person name="Upton M."/>
        </authorList>
    </citation>
    <scope>NUCLEOTIDE SEQUENCE [LARGE SCALE GENOMIC DNA]</scope>
    <source>
        <strain evidence="2 3">PC206-O</strain>
    </source>
</reference>
<organism evidence="2 3">
    <name type="scientific">Brevundimonas vesicularis</name>
    <name type="common">Pseudomonas vesicularis</name>
    <dbReference type="NCBI Taxonomy" id="41276"/>
    <lineage>
        <taxon>Bacteria</taxon>
        <taxon>Pseudomonadati</taxon>
        <taxon>Pseudomonadota</taxon>
        <taxon>Alphaproteobacteria</taxon>
        <taxon>Caulobacterales</taxon>
        <taxon>Caulobacteraceae</taxon>
        <taxon>Brevundimonas</taxon>
    </lineage>
</organism>
<feature type="region of interest" description="Disordered" evidence="1">
    <location>
        <begin position="70"/>
        <end position="99"/>
    </location>
</feature>
<keyword evidence="3" id="KW-1185">Reference proteome</keyword>
<protein>
    <submittedName>
        <fullName evidence="2">Uncharacterized protein</fullName>
    </submittedName>
</protein>
<dbReference type="GeneID" id="41197353"/>
<evidence type="ECO:0000313" key="2">
    <source>
        <dbReference type="EMBL" id="MDX2334409.1"/>
    </source>
</evidence>
<dbReference type="EMBL" id="JAMYEC010000003">
    <property type="protein sequence ID" value="MDX2334409.1"/>
    <property type="molecule type" value="Genomic_DNA"/>
</dbReference>
<dbReference type="RefSeq" id="WP_146112048.1">
    <property type="nucleotide sequence ID" value="NZ_CP022048.2"/>
</dbReference>
<sequence length="232" mass="25000">MTPTKAPRRLGWRKAAFAAAAVGLNAGAVVLLSMTDPGLRARSLRPAPMIVYLEDAWPALVHAPRAPSVTSSEDAIAAPRRAQASQGDAPNRGDLTTSARPLASMNQAKEEVGIDPRWRVDGAFAGPRLSSPSCNAPHRLAPDDRRRCEERWSGHAAVRPIRGTGDTERDAAFAQQGARRLAAWEAQRAAPPRGDPPCVTPHPMAGCEGVNIQVELFSSRDGFLPNLRKRRE</sequence>
<evidence type="ECO:0000313" key="3">
    <source>
        <dbReference type="Proteomes" id="UP001272940"/>
    </source>
</evidence>
<comment type="caution">
    <text evidence="2">The sequence shown here is derived from an EMBL/GenBank/DDBJ whole genome shotgun (WGS) entry which is preliminary data.</text>
</comment>
<proteinExistence type="predicted"/>
<gene>
    <name evidence="2" type="ORF">NJD11_05560</name>
</gene>